<dbReference type="PaxDb" id="73239-Q7R9K2"/>
<dbReference type="InParanoid" id="Q7R9K2"/>
<dbReference type="AlphaFoldDB" id="Q7R9K2"/>
<evidence type="ECO:0000313" key="1">
    <source>
        <dbReference type="EMBL" id="EAA19165.1"/>
    </source>
</evidence>
<sequence>MNVIKDNTLRKIVLYVHMIKNVLNNPLFKTVAIYRIKLFAPHIGGSVYKTE</sequence>
<dbReference type="EMBL" id="AABL01002397">
    <property type="protein sequence ID" value="EAA19165.1"/>
    <property type="molecule type" value="Genomic_DNA"/>
</dbReference>
<reference evidence="1 2" key="1">
    <citation type="journal article" date="2002" name="Nature">
        <title>Genome sequence and comparative analysis of the model rodent malaria parasite Plasmodium yoelii yoelii.</title>
        <authorList>
            <person name="Carlton J.M."/>
            <person name="Angiuoli S.V."/>
            <person name="Suh B.B."/>
            <person name="Kooij T.W."/>
            <person name="Pertea M."/>
            <person name="Silva J.C."/>
            <person name="Ermolaeva M.D."/>
            <person name="Allen J.E."/>
            <person name="Selengut J.D."/>
            <person name="Koo H.L."/>
            <person name="Peterson J.D."/>
            <person name="Pop M."/>
            <person name="Kosack D.S."/>
            <person name="Shumway M.F."/>
            <person name="Bidwell S.L."/>
            <person name="Shallom S.J."/>
            <person name="van Aken S.E."/>
            <person name="Riedmuller S.B."/>
            <person name="Feldblyum T.V."/>
            <person name="Cho J.K."/>
            <person name="Quackenbush J."/>
            <person name="Sedegah M."/>
            <person name="Shoaibi A."/>
            <person name="Cummings L.M."/>
            <person name="Florens L."/>
            <person name="Yates J.R."/>
            <person name="Raine J.D."/>
            <person name="Sinden R.E."/>
            <person name="Harris M.A."/>
            <person name="Cunningham D.A."/>
            <person name="Preiser P.R."/>
            <person name="Bergman L.W."/>
            <person name="Vaidya A.B."/>
            <person name="van Lin L.H."/>
            <person name="Janse C.J."/>
            <person name="Waters A.P."/>
            <person name="Smith H.O."/>
            <person name="White O.R."/>
            <person name="Salzberg S.L."/>
            <person name="Venter J.C."/>
            <person name="Fraser C.M."/>
            <person name="Hoffman S.L."/>
            <person name="Gardner M.J."/>
            <person name="Carucci D.J."/>
        </authorList>
    </citation>
    <scope>NUCLEOTIDE SEQUENCE [LARGE SCALE GENOMIC DNA]</scope>
    <source>
        <strain evidence="1 2">17XNL</strain>
    </source>
</reference>
<protein>
    <submittedName>
        <fullName evidence="1">Uncharacterized protein</fullName>
    </submittedName>
</protein>
<organism evidence="1 2">
    <name type="scientific">Plasmodium yoelii yoelii</name>
    <dbReference type="NCBI Taxonomy" id="73239"/>
    <lineage>
        <taxon>Eukaryota</taxon>
        <taxon>Sar</taxon>
        <taxon>Alveolata</taxon>
        <taxon>Apicomplexa</taxon>
        <taxon>Aconoidasida</taxon>
        <taxon>Haemosporida</taxon>
        <taxon>Plasmodiidae</taxon>
        <taxon>Plasmodium</taxon>
        <taxon>Plasmodium (Vinckeia)</taxon>
    </lineage>
</organism>
<comment type="caution">
    <text evidence="1">The sequence shown here is derived from an EMBL/GenBank/DDBJ whole genome shotgun (WGS) entry which is preliminary data.</text>
</comment>
<evidence type="ECO:0000313" key="2">
    <source>
        <dbReference type="Proteomes" id="UP000008553"/>
    </source>
</evidence>
<gene>
    <name evidence="1" type="ORF">PY06860</name>
</gene>
<accession>Q7R9K2</accession>
<proteinExistence type="predicted"/>
<keyword evidence="2" id="KW-1185">Reference proteome</keyword>
<name>Q7R9K2_PLAYO</name>
<dbReference type="Proteomes" id="UP000008553">
    <property type="component" value="Unassembled WGS sequence"/>
</dbReference>